<dbReference type="EMBL" id="CP021323">
    <property type="protein sequence ID" value="ARS54429.1"/>
    <property type="molecule type" value="Genomic_DNA"/>
</dbReference>
<gene>
    <name evidence="8" type="ORF">B9G99_05530</name>
</gene>
<dbReference type="InterPro" id="IPR036259">
    <property type="entry name" value="MFS_trans_sf"/>
</dbReference>
<dbReference type="PANTHER" id="PTHR43124">
    <property type="entry name" value="PURINE EFFLUX PUMP PBUE"/>
    <property type="match status" value="1"/>
</dbReference>
<dbReference type="PANTHER" id="PTHR43124:SF3">
    <property type="entry name" value="CHLORAMPHENICOL EFFLUX PUMP RV0191"/>
    <property type="match status" value="1"/>
</dbReference>
<evidence type="ECO:0000313" key="9">
    <source>
        <dbReference type="Proteomes" id="UP000250025"/>
    </source>
</evidence>
<dbReference type="Proteomes" id="UP000250025">
    <property type="component" value="Chromosome"/>
</dbReference>
<keyword evidence="3 6" id="KW-0812">Transmembrane</keyword>
<reference evidence="8 9" key="1">
    <citation type="journal article" date="2017" name="Int. J. Syst. Evol. Microbiol.">
        <title>Kushneria konosiri sp. nov., isolated from the Korean salt-fermented seafood Daemi-jeot.</title>
        <authorList>
            <person name="Yun J.H."/>
            <person name="Park S.K."/>
            <person name="Lee J.Y."/>
            <person name="Jung M.J."/>
            <person name="Bae J.W."/>
        </authorList>
    </citation>
    <scope>NUCLEOTIDE SEQUENCE [LARGE SCALE GENOMIC DNA]</scope>
    <source>
        <strain evidence="8 9">X49</strain>
    </source>
</reference>
<dbReference type="InterPro" id="IPR050189">
    <property type="entry name" value="MFS_Efflux_Transporters"/>
</dbReference>
<sequence>MSIGFSFKVRGVMVRHTHPLLVLLALATGGFAIGTTEFATMSLLPFIQHDMQIDASTASHIISAYALGVVIGAPVITVLAARIDRKWLLLILMGLFALGNGMSALASSYGSLVLFRFFSGLPHGAYFGLAALMAASVVTSGKRTRAVGMVMLGLTVATIVGVPMATWLGNAVGWRWGYWLVTTLALLTVVMIALFAPKTGVASERSAKGELRALKNRAVLLTLAIGAVGFGGMFSVYTYLTSTLDSVTQMSSATIPLVLAVFGLGMTIGNIVVPRFADRALMPTAGGLLIWSAVALGVFPLVAGNPWLVSLDVFCIGIGGALGTILQTRLMDVAGEAQNMAAALNHVAFNMANALGPWLAGLALALGFGFRSTGVVGALLALGGLVIWSLARRQERQARMT</sequence>
<evidence type="ECO:0000256" key="4">
    <source>
        <dbReference type="ARBA" id="ARBA00022989"/>
    </source>
</evidence>
<evidence type="ECO:0000256" key="1">
    <source>
        <dbReference type="ARBA" id="ARBA00004651"/>
    </source>
</evidence>
<feature type="transmembrane region" description="Helical" evidence="6">
    <location>
        <begin position="218"/>
        <end position="240"/>
    </location>
</feature>
<proteinExistence type="predicted"/>
<feature type="transmembrane region" description="Helical" evidence="6">
    <location>
        <begin position="113"/>
        <end position="135"/>
    </location>
</feature>
<feature type="transmembrane region" description="Helical" evidence="6">
    <location>
        <begin position="280"/>
        <end position="301"/>
    </location>
</feature>
<feature type="transmembrane region" description="Helical" evidence="6">
    <location>
        <begin position="374"/>
        <end position="391"/>
    </location>
</feature>
<evidence type="ECO:0000259" key="7">
    <source>
        <dbReference type="PROSITE" id="PS50850"/>
    </source>
</evidence>
<feature type="transmembrane region" description="Helical" evidence="6">
    <location>
        <begin position="307"/>
        <end position="326"/>
    </location>
</feature>
<dbReference type="SUPFAM" id="SSF103473">
    <property type="entry name" value="MFS general substrate transporter"/>
    <property type="match status" value="1"/>
</dbReference>
<dbReference type="InterPro" id="IPR011701">
    <property type="entry name" value="MFS"/>
</dbReference>
<dbReference type="PROSITE" id="PS50850">
    <property type="entry name" value="MFS"/>
    <property type="match status" value="1"/>
</dbReference>
<dbReference type="AlphaFoldDB" id="A0A2Z2HA91"/>
<protein>
    <submittedName>
        <fullName evidence="8">MFS transporter</fullName>
    </submittedName>
</protein>
<keyword evidence="9" id="KW-1185">Reference proteome</keyword>
<dbReference type="KEGG" id="kus:B9G99_05530"/>
<evidence type="ECO:0000256" key="3">
    <source>
        <dbReference type="ARBA" id="ARBA00022692"/>
    </source>
</evidence>
<dbReference type="Gene3D" id="1.20.1250.20">
    <property type="entry name" value="MFS general substrate transporter like domains"/>
    <property type="match status" value="2"/>
</dbReference>
<accession>A0A2Z2HA91</accession>
<feature type="transmembrane region" description="Helical" evidence="6">
    <location>
        <begin position="347"/>
        <end position="368"/>
    </location>
</feature>
<feature type="transmembrane region" description="Helical" evidence="6">
    <location>
        <begin position="147"/>
        <end position="170"/>
    </location>
</feature>
<feature type="transmembrane region" description="Helical" evidence="6">
    <location>
        <begin position="87"/>
        <end position="107"/>
    </location>
</feature>
<evidence type="ECO:0000313" key="8">
    <source>
        <dbReference type="EMBL" id="ARS54429.1"/>
    </source>
</evidence>
<evidence type="ECO:0000256" key="6">
    <source>
        <dbReference type="SAM" id="Phobius"/>
    </source>
</evidence>
<dbReference type="InterPro" id="IPR020846">
    <property type="entry name" value="MFS_dom"/>
</dbReference>
<dbReference type="GO" id="GO:0005886">
    <property type="term" value="C:plasma membrane"/>
    <property type="evidence" value="ECO:0007669"/>
    <property type="project" value="UniProtKB-SubCell"/>
</dbReference>
<feature type="transmembrane region" description="Helical" evidence="6">
    <location>
        <begin position="252"/>
        <end position="273"/>
    </location>
</feature>
<comment type="subcellular location">
    <subcellularLocation>
        <location evidence="1">Cell membrane</location>
        <topology evidence="1">Multi-pass membrane protein</topology>
    </subcellularLocation>
</comment>
<organism evidence="8 9">
    <name type="scientific">Kushneria konosiri</name>
    <dbReference type="NCBI Taxonomy" id="698828"/>
    <lineage>
        <taxon>Bacteria</taxon>
        <taxon>Pseudomonadati</taxon>
        <taxon>Pseudomonadota</taxon>
        <taxon>Gammaproteobacteria</taxon>
        <taxon>Oceanospirillales</taxon>
        <taxon>Halomonadaceae</taxon>
        <taxon>Kushneria</taxon>
    </lineage>
</organism>
<name>A0A2Z2HA91_9GAMM</name>
<dbReference type="GO" id="GO:0022857">
    <property type="term" value="F:transmembrane transporter activity"/>
    <property type="evidence" value="ECO:0007669"/>
    <property type="project" value="InterPro"/>
</dbReference>
<dbReference type="Pfam" id="PF07690">
    <property type="entry name" value="MFS_1"/>
    <property type="match status" value="1"/>
</dbReference>
<keyword evidence="4 6" id="KW-1133">Transmembrane helix</keyword>
<keyword evidence="5 6" id="KW-0472">Membrane</keyword>
<feature type="domain" description="Major facilitator superfamily (MFS) profile" evidence="7">
    <location>
        <begin position="22"/>
        <end position="395"/>
    </location>
</feature>
<feature type="transmembrane region" description="Helical" evidence="6">
    <location>
        <begin position="176"/>
        <end position="197"/>
    </location>
</feature>
<evidence type="ECO:0000256" key="2">
    <source>
        <dbReference type="ARBA" id="ARBA00022475"/>
    </source>
</evidence>
<feature type="transmembrane region" description="Helical" evidence="6">
    <location>
        <begin position="61"/>
        <end position="80"/>
    </location>
</feature>
<keyword evidence="2" id="KW-1003">Cell membrane</keyword>
<dbReference type="CDD" id="cd17324">
    <property type="entry name" value="MFS_NepI_like"/>
    <property type="match status" value="1"/>
</dbReference>
<evidence type="ECO:0000256" key="5">
    <source>
        <dbReference type="ARBA" id="ARBA00023136"/>
    </source>
</evidence>